<protein>
    <submittedName>
        <fullName evidence="1">Phage tail protein</fullName>
    </submittedName>
</protein>
<dbReference type="InterPro" id="IPR009734">
    <property type="entry name" value="Myoviridae_GpU"/>
</dbReference>
<evidence type="ECO:0000313" key="1">
    <source>
        <dbReference type="EMBL" id="HJB08613.1"/>
    </source>
</evidence>
<reference evidence="1" key="2">
    <citation type="submission" date="2021-04" db="EMBL/GenBank/DDBJ databases">
        <authorList>
            <person name="Gilroy R."/>
        </authorList>
    </citation>
    <scope>NUCLEOTIDE SEQUENCE</scope>
    <source>
        <strain evidence="1">CHK188-4685</strain>
    </source>
</reference>
<comment type="caution">
    <text evidence="1">The sequence shown here is derived from an EMBL/GenBank/DDBJ whole genome shotgun (WGS) entry which is preliminary data.</text>
</comment>
<accession>A0A9D2L9W6</accession>
<organism evidence="1 2">
    <name type="scientific">Candidatus Enterocloster faecavium</name>
    <dbReference type="NCBI Taxonomy" id="2838560"/>
    <lineage>
        <taxon>Bacteria</taxon>
        <taxon>Bacillati</taxon>
        <taxon>Bacillota</taxon>
        <taxon>Clostridia</taxon>
        <taxon>Lachnospirales</taxon>
        <taxon>Lachnospiraceae</taxon>
        <taxon>Enterocloster</taxon>
    </lineage>
</organism>
<name>A0A9D2L9W6_9FIRM</name>
<proteinExistence type="predicted"/>
<sequence length="131" mass="14870">MAKVGTFGRIPFRVSDQEAVILQNMKREISGRWSEMERIGKKPLTVFAGADLQKITLTVFLDAGLGTPPRDLLEEIETMTEQGQAEYLIIGRRQVGNGRWVIVKSSEVWDKILIKGELYRATTELTLQEYV</sequence>
<dbReference type="AlphaFoldDB" id="A0A9D2L9W6"/>
<reference evidence="1" key="1">
    <citation type="journal article" date="2021" name="PeerJ">
        <title>Extensive microbial diversity within the chicken gut microbiome revealed by metagenomics and culture.</title>
        <authorList>
            <person name="Gilroy R."/>
            <person name="Ravi A."/>
            <person name="Getino M."/>
            <person name="Pursley I."/>
            <person name="Horton D.L."/>
            <person name="Alikhan N.F."/>
            <person name="Baker D."/>
            <person name="Gharbi K."/>
            <person name="Hall N."/>
            <person name="Watson M."/>
            <person name="Adriaenssens E.M."/>
            <person name="Foster-Nyarko E."/>
            <person name="Jarju S."/>
            <person name="Secka A."/>
            <person name="Antonio M."/>
            <person name="Oren A."/>
            <person name="Chaudhuri R.R."/>
            <person name="La Ragione R."/>
            <person name="Hildebrand F."/>
            <person name="Pallen M.J."/>
        </authorList>
    </citation>
    <scope>NUCLEOTIDE SEQUENCE</scope>
    <source>
        <strain evidence="1">CHK188-4685</strain>
    </source>
</reference>
<evidence type="ECO:0000313" key="2">
    <source>
        <dbReference type="Proteomes" id="UP000886804"/>
    </source>
</evidence>
<dbReference type="Pfam" id="PF06995">
    <property type="entry name" value="Phage_P2_GpU"/>
    <property type="match status" value="1"/>
</dbReference>
<dbReference type="EMBL" id="DWYS01000145">
    <property type="protein sequence ID" value="HJB08613.1"/>
    <property type="molecule type" value="Genomic_DNA"/>
</dbReference>
<gene>
    <name evidence="1" type="ORF">H9716_12260</name>
</gene>
<dbReference type="Proteomes" id="UP000886804">
    <property type="component" value="Unassembled WGS sequence"/>
</dbReference>